<feature type="domain" description="RDD" evidence="7">
    <location>
        <begin position="3"/>
        <end position="126"/>
    </location>
</feature>
<evidence type="ECO:0000256" key="2">
    <source>
        <dbReference type="ARBA" id="ARBA00022475"/>
    </source>
</evidence>
<evidence type="ECO:0000259" key="7">
    <source>
        <dbReference type="Pfam" id="PF06271"/>
    </source>
</evidence>
<dbReference type="PANTHER" id="PTHR36115:SF6">
    <property type="entry name" value="PROLINE-RICH ANTIGEN HOMOLOG"/>
    <property type="match status" value="1"/>
</dbReference>
<keyword evidence="5 6" id="KW-0472">Membrane</keyword>
<dbReference type="InterPro" id="IPR010432">
    <property type="entry name" value="RDD"/>
</dbReference>
<evidence type="ECO:0000256" key="4">
    <source>
        <dbReference type="ARBA" id="ARBA00022989"/>
    </source>
</evidence>
<evidence type="ECO:0000313" key="8">
    <source>
        <dbReference type="EMBL" id="ATO41808.1"/>
    </source>
</evidence>
<feature type="transmembrane region" description="Helical" evidence="6">
    <location>
        <begin position="12"/>
        <end position="33"/>
    </location>
</feature>
<evidence type="ECO:0000256" key="1">
    <source>
        <dbReference type="ARBA" id="ARBA00004651"/>
    </source>
</evidence>
<comment type="subcellular location">
    <subcellularLocation>
        <location evidence="1">Cell membrane</location>
        <topology evidence="1">Multi-pass membrane protein</topology>
    </subcellularLocation>
</comment>
<dbReference type="RefSeq" id="WP_033510806.1">
    <property type="nucleotide sequence ID" value="NZ_CP017696.1"/>
</dbReference>
<dbReference type="AlphaFoldDB" id="A0AAD0AAC9"/>
<feature type="transmembrane region" description="Helical" evidence="6">
    <location>
        <begin position="95"/>
        <end position="113"/>
    </location>
</feature>
<evidence type="ECO:0000256" key="5">
    <source>
        <dbReference type="ARBA" id="ARBA00023136"/>
    </source>
</evidence>
<dbReference type="EMBL" id="CP017696">
    <property type="protein sequence ID" value="ATO41808.1"/>
    <property type="molecule type" value="Genomic_DNA"/>
</dbReference>
<evidence type="ECO:0000256" key="3">
    <source>
        <dbReference type="ARBA" id="ARBA00022692"/>
    </source>
</evidence>
<dbReference type="InterPro" id="IPR051791">
    <property type="entry name" value="Pra-immunoreactive"/>
</dbReference>
<protein>
    <submittedName>
        <fullName evidence="8">RDD family protein</fullName>
    </submittedName>
</protein>
<organism evidence="8 9">
    <name type="scientific">Bifidobacterium asteroides DSM 20089</name>
    <dbReference type="NCBI Taxonomy" id="1437594"/>
    <lineage>
        <taxon>Bacteria</taxon>
        <taxon>Bacillati</taxon>
        <taxon>Actinomycetota</taxon>
        <taxon>Actinomycetes</taxon>
        <taxon>Bifidobacteriales</taxon>
        <taxon>Bifidobacteriaceae</taxon>
        <taxon>Bifidobacterium</taxon>
    </lineage>
</organism>
<dbReference type="Pfam" id="PF06271">
    <property type="entry name" value="RDD"/>
    <property type="match status" value="1"/>
</dbReference>
<sequence>MSALWWRRVASYLLRIVLPAALLSQLVGSIVFGRSSPGGFAQSWIDCVSAAVVCVISAWSTRNGQSWAHRLLKLQVCDQDSNLPISSMRMGMREMAHLADFASLLIGFLWPLWDGRGQTFADKIMGTTVTSKQ</sequence>
<evidence type="ECO:0000313" key="9">
    <source>
        <dbReference type="Proteomes" id="UP000224056"/>
    </source>
</evidence>
<feature type="transmembrane region" description="Helical" evidence="6">
    <location>
        <begin position="39"/>
        <end position="60"/>
    </location>
</feature>
<accession>A0AAD0AAC9</accession>
<dbReference type="Proteomes" id="UP000224056">
    <property type="component" value="Chromosome"/>
</dbReference>
<name>A0AAD0AAC9_9BIFI</name>
<keyword evidence="4 6" id="KW-1133">Transmembrane helix</keyword>
<reference evidence="8 9" key="1">
    <citation type="submission" date="2016-10" db="EMBL/GenBank/DDBJ databases">
        <title>The whole genome sequencing and assembly of B. asteroides DSM 20089 strain.</title>
        <authorList>
            <person name="Lee Y.-J."/>
            <person name="Park M.-K."/>
            <person name="Yi H."/>
            <person name="Bahn Y.-S."/>
            <person name="Kim J.F."/>
            <person name="Lee D.-W."/>
        </authorList>
    </citation>
    <scope>NUCLEOTIDE SEQUENCE [LARGE SCALE GENOMIC DNA]</scope>
    <source>
        <strain evidence="8 9">DSM 20089</strain>
    </source>
</reference>
<evidence type="ECO:0000256" key="6">
    <source>
        <dbReference type="SAM" id="Phobius"/>
    </source>
</evidence>
<dbReference type="GO" id="GO:0005886">
    <property type="term" value="C:plasma membrane"/>
    <property type="evidence" value="ECO:0007669"/>
    <property type="project" value="UniProtKB-SubCell"/>
</dbReference>
<keyword evidence="3 6" id="KW-0812">Transmembrane</keyword>
<keyword evidence="2" id="KW-1003">Cell membrane</keyword>
<dbReference type="GeneID" id="93051023"/>
<gene>
    <name evidence="8" type="ORF">BA20089_06475</name>
</gene>
<proteinExistence type="predicted"/>
<dbReference type="PANTHER" id="PTHR36115">
    <property type="entry name" value="PROLINE-RICH ANTIGEN HOMOLOG-RELATED"/>
    <property type="match status" value="1"/>
</dbReference>